<feature type="chain" id="PRO_5046032111" evidence="1">
    <location>
        <begin position="17"/>
        <end position="107"/>
    </location>
</feature>
<protein>
    <submittedName>
        <fullName evidence="2">Uncharacterized protein</fullName>
    </submittedName>
</protein>
<name>A0ABR3DIX0_NEUIN</name>
<reference evidence="2 3" key="1">
    <citation type="submission" date="2023-09" db="EMBL/GenBank/DDBJ databases">
        <title>Multi-omics analysis of a traditional fermented food reveals byproduct-associated fungal strains for waste-to-food upcycling.</title>
        <authorList>
            <consortium name="Lawrence Berkeley National Laboratory"/>
            <person name="Rekdal V.M."/>
            <person name="Villalobos-Escobedo J.M."/>
            <person name="Rodriguez-Valeron N."/>
            <person name="Garcia M.O."/>
            <person name="Vasquez D.P."/>
            <person name="Damayanti I."/>
            <person name="Sorensen P.M."/>
            <person name="Baidoo E.E."/>
            <person name="De Carvalho A.C."/>
            <person name="Riley R."/>
            <person name="Lipzen A."/>
            <person name="He G."/>
            <person name="Yan M."/>
            <person name="Haridas S."/>
            <person name="Daum C."/>
            <person name="Yoshinaga Y."/>
            <person name="Ng V."/>
            <person name="Grigoriev I.V."/>
            <person name="Munk R."/>
            <person name="Nuraida L."/>
            <person name="Wijaya C.H."/>
            <person name="Morales P.-C."/>
            <person name="Keasling J.D."/>
        </authorList>
    </citation>
    <scope>NUCLEOTIDE SEQUENCE [LARGE SCALE GENOMIC DNA]</scope>
    <source>
        <strain evidence="2 3">FGSC 2613</strain>
    </source>
</reference>
<evidence type="ECO:0000313" key="2">
    <source>
        <dbReference type="EMBL" id="KAL0472620.1"/>
    </source>
</evidence>
<keyword evidence="3" id="KW-1185">Reference proteome</keyword>
<organism evidence="2 3">
    <name type="scientific">Neurospora intermedia</name>
    <dbReference type="NCBI Taxonomy" id="5142"/>
    <lineage>
        <taxon>Eukaryota</taxon>
        <taxon>Fungi</taxon>
        <taxon>Dikarya</taxon>
        <taxon>Ascomycota</taxon>
        <taxon>Pezizomycotina</taxon>
        <taxon>Sordariomycetes</taxon>
        <taxon>Sordariomycetidae</taxon>
        <taxon>Sordariales</taxon>
        <taxon>Sordariaceae</taxon>
        <taxon>Neurospora</taxon>
    </lineage>
</organism>
<accession>A0ABR3DIX0</accession>
<feature type="signal peptide" evidence="1">
    <location>
        <begin position="1"/>
        <end position="16"/>
    </location>
</feature>
<dbReference type="Proteomes" id="UP001451303">
    <property type="component" value="Unassembled WGS sequence"/>
</dbReference>
<keyword evidence="1" id="KW-0732">Signal</keyword>
<sequence>MLASLVIIILVGQIMSSSPPSNFASFDLVKYHKDHLEYTSISAPSSSPVPVTLDISGLIGFSSSGAPSILRFGYCSPLRCRRRQTACCGTSRSSEYWPQHSEHPERK</sequence>
<comment type="caution">
    <text evidence="2">The sequence shown here is derived from an EMBL/GenBank/DDBJ whole genome shotgun (WGS) entry which is preliminary data.</text>
</comment>
<dbReference type="EMBL" id="JAVLET010000003">
    <property type="protein sequence ID" value="KAL0472620.1"/>
    <property type="molecule type" value="Genomic_DNA"/>
</dbReference>
<proteinExistence type="predicted"/>
<evidence type="ECO:0000313" key="3">
    <source>
        <dbReference type="Proteomes" id="UP001451303"/>
    </source>
</evidence>
<evidence type="ECO:0000256" key="1">
    <source>
        <dbReference type="SAM" id="SignalP"/>
    </source>
</evidence>
<gene>
    <name evidence="2" type="ORF">QR685DRAFT_241508</name>
</gene>